<dbReference type="InterPro" id="IPR003018">
    <property type="entry name" value="GAF"/>
</dbReference>
<dbReference type="Pfam" id="PF00072">
    <property type="entry name" value="Response_reg"/>
    <property type="match status" value="1"/>
</dbReference>
<keyword evidence="5" id="KW-0418">Kinase</keyword>
<organism evidence="12 13">
    <name type="scientific">Luteolibacter soli</name>
    <dbReference type="NCBI Taxonomy" id="3135280"/>
    <lineage>
        <taxon>Bacteria</taxon>
        <taxon>Pseudomonadati</taxon>
        <taxon>Verrucomicrobiota</taxon>
        <taxon>Verrucomicrobiia</taxon>
        <taxon>Verrucomicrobiales</taxon>
        <taxon>Verrucomicrobiaceae</taxon>
        <taxon>Luteolibacter</taxon>
    </lineage>
</organism>
<evidence type="ECO:0000256" key="4">
    <source>
        <dbReference type="ARBA" id="ARBA00022679"/>
    </source>
</evidence>
<keyword evidence="7" id="KW-0812">Transmembrane</keyword>
<keyword evidence="13" id="KW-1185">Reference proteome</keyword>
<dbReference type="InterPro" id="IPR035965">
    <property type="entry name" value="PAS-like_dom_sf"/>
</dbReference>
<dbReference type="SUPFAM" id="SSF55781">
    <property type="entry name" value="GAF domain-like"/>
    <property type="match status" value="1"/>
</dbReference>
<dbReference type="InterPro" id="IPR001789">
    <property type="entry name" value="Sig_transdc_resp-reg_receiver"/>
</dbReference>
<evidence type="ECO:0000259" key="11">
    <source>
        <dbReference type="PROSITE" id="PS50113"/>
    </source>
</evidence>
<accession>A0ABU9B5U2</accession>
<evidence type="ECO:0000256" key="1">
    <source>
        <dbReference type="ARBA" id="ARBA00000085"/>
    </source>
</evidence>
<dbReference type="PROSITE" id="PS50112">
    <property type="entry name" value="PAS"/>
    <property type="match status" value="2"/>
</dbReference>
<dbReference type="Pfam" id="PF08447">
    <property type="entry name" value="PAS_3"/>
    <property type="match status" value="1"/>
</dbReference>
<dbReference type="Pfam" id="PF02518">
    <property type="entry name" value="HATPase_c"/>
    <property type="match status" value="1"/>
</dbReference>
<dbReference type="SUPFAM" id="SSF55874">
    <property type="entry name" value="ATPase domain of HSP90 chaperone/DNA topoisomerase II/histidine kinase"/>
    <property type="match status" value="1"/>
</dbReference>
<dbReference type="InterPro" id="IPR000700">
    <property type="entry name" value="PAS-assoc_C"/>
</dbReference>
<feature type="transmembrane region" description="Helical" evidence="7">
    <location>
        <begin position="44"/>
        <end position="67"/>
    </location>
</feature>
<evidence type="ECO:0000259" key="9">
    <source>
        <dbReference type="PROSITE" id="PS50110"/>
    </source>
</evidence>
<evidence type="ECO:0000256" key="2">
    <source>
        <dbReference type="ARBA" id="ARBA00012438"/>
    </source>
</evidence>
<sequence length="919" mass="99847">MSLKPPSHPPVFRSLFVGALITAVAVTVRWLLNPWLGERLSLVTLFPAVAAGVWIAGYRAGLVPAIAGYVLCDVLFMTGNWPSPQKAVSLATYAAAVSFVIAAGESMRRHRALAEARKNLLQVTLESIGDGVITTDAGGKVMYLNSVATKLTGWSVDDARGHLVTDVFSIINESSRDLVPNPVLRALEEKKVVGLANHSLLLSKHGVETPIDDSAAPIGDGLGRLLGGVLIFRDISERRATEAKQRQSEQRHRFLAELAMATQHLSDEDEIMFKSARMLAVFMEVDRCAYAVVENEAVFDITGDFGPTVPSIVGRWDVAAFGPACVERMLANEPYVVQDADTDPRVDGFREAYRATQIRSVICVPLHKGGKFTAAMAVHQTTPRCWTQADIEVVTIVVNRCWESLERARSNRGLEKAAERLSLALAAAQLGDWSWDANTDVVDLSPRAAEIFGLASGRSITWSAMQELLNPNDSIVAARKVNEAIADRSQYEAEYRVQRGGSEVWVAAKGRATYDEEGNATGMFGVVKDVTARKEMESTLQQKAMALAAADRQKDDFIALLSHELRNPLAPVRTGLELLREGECDAERLEKVRSMMERQLNHMVRLVDDLLDVSRITRNKLSLDLGPVELSNTIELASEAVRPALQALEQRITLDLPDQPVWVWGDATRLSQVFGNVIANASKFSPRGSDIEVVAQLKGSDVAVTIKDHGVGIDPDDLPKVFNIFAQAERSKSASKEGLGLGLHLARSLMQLQNGVLEAASAGLGQGSEFTVRMPLLGDQEDRQDPSPRMREQAPLKGRKVLVVDDNADALESLAMLLEMIGAEVIRATGGEMAIELAERGRPEVILMDVGMPGVDGLQAAKAIRSSSPQNSPVIIALTGWGRLADRKATRDAGFDGHVVKPVKLDDLEALILPLLGPI</sequence>
<dbReference type="SUPFAM" id="SSF47384">
    <property type="entry name" value="Homodimeric domain of signal transducing histidine kinase"/>
    <property type="match status" value="1"/>
</dbReference>
<dbReference type="Gene3D" id="3.40.50.2300">
    <property type="match status" value="1"/>
</dbReference>
<dbReference type="Pfam" id="PF00512">
    <property type="entry name" value="HisKA"/>
    <property type="match status" value="1"/>
</dbReference>
<dbReference type="CDD" id="cd00130">
    <property type="entry name" value="PAS"/>
    <property type="match status" value="2"/>
</dbReference>
<dbReference type="InterPro" id="IPR013767">
    <property type="entry name" value="PAS_fold"/>
</dbReference>
<dbReference type="PROSITE" id="PS50113">
    <property type="entry name" value="PAC"/>
    <property type="match status" value="2"/>
</dbReference>
<feature type="domain" description="Response regulatory" evidence="9">
    <location>
        <begin position="800"/>
        <end position="916"/>
    </location>
</feature>
<keyword evidence="3 6" id="KW-0597">Phosphoprotein</keyword>
<dbReference type="Gene3D" id="3.30.450.40">
    <property type="match status" value="1"/>
</dbReference>
<evidence type="ECO:0000256" key="5">
    <source>
        <dbReference type="ARBA" id="ARBA00022777"/>
    </source>
</evidence>
<dbReference type="InterPro" id="IPR000014">
    <property type="entry name" value="PAS"/>
</dbReference>
<dbReference type="InterPro" id="IPR013655">
    <property type="entry name" value="PAS_fold_3"/>
</dbReference>
<keyword evidence="7" id="KW-0472">Membrane</keyword>
<dbReference type="Gene3D" id="3.30.565.10">
    <property type="entry name" value="Histidine kinase-like ATPase, C-terminal domain"/>
    <property type="match status" value="1"/>
</dbReference>
<evidence type="ECO:0000259" key="8">
    <source>
        <dbReference type="PROSITE" id="PS50109"/>
    </source>
</evidence>
<dbReference type="SMART" id="SM00086">
    <property type="entry name" value="PAC"/>
    <property type="match status" value="2"/>
</dbReference>
<feature type="modified residue" description="4-aspartylphosphate" evidence="6">
    <location>
        <position position="849"/>
    </location>
</feature>
<dbReference type="Gene3D" id="2.10.70.100">
    <property type="match status" value="1"/>
</dbReference>
<feature type="domain" description="PAC" evidence="11">
    <location>
        <begin position="489"/>
        <end position="542"/>
    </location>
</feature>
<dbReference type="PROSITE" id="PS50110">
    <property type="entry name" value="RESPONSE_REGULATORY"/>
    <property type="match status" value="1"/>
</dbReference>
<dbReference type="PROSITE" id="PS50109">
    <property type="entry name" value="HIS_KIN"/>
    <property type="match status" value="1"/>
</dbReference>
<feature type="transmembrane region" description="Helical" evidence="7">
    <location>
        <begin position="12"/>
        <end position="32"/>
    </location>
</feature>
<dbReference type="Gene3D" id="1.10.287.130">
    <property type="match status" value="1"/>
</dbReference>
<reference evidence="12 13" key="1">
    <citation type="submission" date="2024-04" db="EMBL/GenBank/DDBJ databases">
        <title>Luteolibacter sp. isolated from soil.</title>
        <authorList>
            <person name="An J."/>
        </authorList>
    </citation>
    <scope>NUCLEOTIDE SEQUENCE [LARGE SCALE GENOMIC DNA]</scope>
    <source>
        <strain evidence="12 13">Y139</strain>
    </source>
</reference>
<dbReference type="SMART" id="SM00065">
    <property type="entry name" value="GAF"/>
    <property type="match status" value="1"/>
</dbReference>
<dbReference type="EMBL" id="JBBUKT010000018">
    <property type="protein sequence ID" value="MEK7954337.1"/>
    <property type="molecule type" value="Genomic_DNA"/>
</dbReference>
<dbReference type="InterPro" id="IPR003661">
    <property type="entry name" value="HisK_dim/P_dom"/>
</dbReference>
<dbReference type="PANTHER" id="PTHR43047">
    <property type="entry name" value="TWO-COMPONENT HISTIDINE PROTEIN KINASE"/>
    <property type="match status" value="1"/>
</dbReference>
<dbReference type="SMART" id="SM00388">
    <property type="entry name" value="HisKA"/>
    <property type="match status" value="1"/>
</dbReference>
<keyword evidence="4" id="KW-0808">Transferase</keyword>
<dbReference type="PANTHER" id="PTHR43047:SF72">
    <property type="entry name" value="OSMOSENSING HISTIDINE PROTEIN KINASE SLN1"/>
    <property type="match status" value="1"/>
</dbReference>
<dbReference type="InterPro" id="IPR003594">
    <property type="entry name" value="HATPase_dom"/>
</dbReference>
<dbReference type="InterPro" id="IPR005467">
    <property type="entry name" value="His_kinase_dom"/>
</dbReference>
<comment type="catalytic activity">
    <reaction evidence="1">
        <text>ATP + protein L-histidine = ADP + protein N-phospho-L-histidine.</text>
        <dbReference type="EC" id="2.7.13.3"/>
    </reaction>
</comment>
<protein>
    <recommendedName>
        <fullName evidence="2">histidine kinase</fullName>
        <ecNumber evidence="2">2.7.13.3</ecNumber>
    </recommendedName>
</protein>
<proteinExistence type="predicted"/>
<dbReference type="CDD" id="cd00082">
    <property type="entry name" value="HisKA"/>
    <property type="match status" value="1"/>
</dbReference>
<dbReference type="InterPro" id="IPR001610">
    <property type="entry name" value="PAC"/>
</dbReference>
<dbReference type="InterPro" id="IPR004358">
    <property type="entry name" value="Sig_transdc_His_kin-like_C"/>
</dbReference>
<dbReference type="InterPro" id="IPR011006">
    <property type="entry name" value="CheY-like_superfamily"/>
</dbReference>
<dbReference type="NCBIfam" id="TIGR00229">
    <property type="entry name" value="sensory_box"/>
    <property type="match status" value="2"/>
</dbReference>
<dbReference type="Proteomes" id="UP001371305">
    <property type="component" value="Unassembled WGS sequence"/>
</dbReference>
<keyword evidence="7" id="KW-1133">Transmembrane helix</keyword>
<feature type="domain" description="PAS" evidence="10">
    <location>
        <begin position="117"/>
        <end position="190"/>
    </location>
</feature>
<dbReference type="SMART" id="SM00387">
    <property type="entry name" value="HATPase_c"/>
    <property type="match status" value="1"/>
</dbReference>
<dbReference type="RefSeq" id="WP_341408105.1">
    <property type="nucleotide sequence ID" value="NZ_JBBUKT010000018.1"/>
</dbReference>
<dbReference type="InterPro" id="IPR036890">
    <property type="entry name" value="HATPase_C_sf"/>
</dbReference>
<dbReference type="SUPFAM" id="SSF55785">
    <property type="entry name" value="PYP-like sensor domain (PAS domain)"/>
    <property type="match status" value="2"/>
</dbReference>
<dbReference type="SMART" id="SM00091">
    <property type="entry name" value="PAS"/>
    <property type="match status" value="2"/>
</dbReference>
<dbReference type="SUPFAM" id="SSF52172">
    <property type="entry name" value="CheY-like"/>
    <property type="match status" value="1"/>
</dbReference>
<evidence type="ECO:0000256" key="7">
    <source>
        <dbReference type="SAM" id="Phobius"/>
    </source>
</evidence>
<dbReference type="Pfam" id="PF01590">
    <property type="entry name" value="GAF"/>
    <property type="match status" value="1"/>
</dbReference>
<name>A0ABU9B5U2_9BACT</name>
<dbReference type="Pfam" id="PF00989">
    <property type="entry name" value="PAS"/>
    <property type="match status" value="1"/>
</dbReference>
<dbReference type="PRINTS" id="PR00344">
    <property type="entry name" value="BCTRLSENSOR"/>
</dbReference>
<dbReference type="EC" id="2.7.13.3" evidence="2"/>
<dbReference type="Gene3D" id="3.30.450.20">
    <property type="entry name" value="PAS domain"/>
    <property type="match status" value="2"/>
</dbReference>
<feature type="domain" description="PAC" evidence="11">
    <location>
        <begin position="195"/>
        <end position="247"/>
    </location>
</feature>
<feature type="domain" description="Histidine kinase" evidence="8">
    <location>
        <begin position="560"/>
        <end position="778"/>
    </location>
</feature>
<feature type="domain" description="PAS" evidence="10">
    <location>
        <begin position="417"/>
        <end position="488"/>
    </location>
</feature>
<evidence type="ECO:0000256" key="6">
    <source>
        <dbReference type="PROSITE-ProRule" id="PRU00169"/>
    </source>
</evidence>
<evidence type="ECO:0000313" key="13">
    <source>
        <dbReference type="Proteomes" id="UP001371305"/>
    </source>
</evidence>
<dbReference type="InterPro" id="IPR036097">
    <property type="entry name" value="HisK_dim/P_sf"/>
</dbReference>
<comment type="caution">
    <text evidence="12">The sequence shown here is derived from an EMBL/GenBank/DDBJ whole genome shotgun (WGS) entry which is preliminary data.</text>
</comment>
<evidence type="ECO:0000256" key="3">
    <source>
        <dbReference type="ARBA" id="ARBA00022553"/>
    </source>
</evidence>
<evidence type="ECO:0000313" key="12">
    <source>
        <dbReference type="EMBL" id="MEK7954337.1"/>
    </source>
</evidence>
<dbReference type="InterPro" id="IPR029016">
    <property type="entry name" value="GAF-like_dom_sf"/>
</dbReference>
<evidence type="ECO:0000259" key="10">
    <source>
        <dbReference type="PROSITE" id="PS50112"/>
    </source>
</evidence>
<gene>
    <name evidence="12" type="ORF">WKV53_27720</name>
</gene>
<dbReference type="CDD" id="cd17580">
    <property type="entry name" value="REC_2_DhkD-like"/>
    <property type="match status" value="1"/>
</dbReference>
<dbReference type="SMART" id="SM00448">
    <property type="entry name" value="REC"/>
    <property type="match status" value="1"/>
</dbReference>